<dbReference type="Pfam" id="PF25372">
    <property type="entry name" value="DUF7885"/>
    <property type="match status" value="1"/>
</dbReference>
<keyword evidence="4" id="KW-1185">Reference proteome</keyword>
<reference evidence="3" key="3">
    <citation type="submission" date="2025-09" db="UniProtKB">
        <authorList>
            <consortium name="Ensembl"/>
        </authorList>
    </citation>
    <scope>IDENTIFICATION</scope>
</reference>
<dbReference type="InterPro" id="IPR032675">
    <property type="entry name" value="LRR_dom_sf"/>
</dbReference>
<dbReference type="InterPro" id="IPR057207">
    <property type="entry name" value="FBXL15_LRR"/>
</dbReference>
<dbReference type="PANTHER" id="PTHR13318">
    <property type="entry name" value="PARTNER OF PAIRED, ISOFORM B-RELATED"/>
    <property type="match status" value="1"/>
</dbReference>
<dbReference type="AlphaFoldDB" id="A0A8C5DI42"/>
<proteinExistence type="predicted"/>
<protein>
    <recommendedName>
        <fullName evidence="2">F-box/LRR-repeat protein 15-like leucin rich repeat domain-containing protein</fullName>
    </recommendedName>
</protein>
<name>A0A8C5DI42_GOUWI</name>
<dbReference type="GO" id="GO:0019005">
    <property type="term" value="C:SCF ubiquitin ligase complex"/>
    <property type="evidence" value="ECO:0007669"/>
    <property type="project" value="TreeGrafter"/>
</dbReference>
<feature type="chain" id="PRO_5034783842" description="F-box/LRR-repeat protein 15-like leucin rich repeat domain-containing protein" evidence="1">
    <location>
        <begin position="23"/>
        <end position="299"/>
    </location>
</feature>
<reference evidence="3" key="2">
    <citation type="submission" date="2025-08" db="UniProtKB">
        <authorList>
            <consortium name="Ensembl"/>
        </authorList>
    </citation>
    <scope>IDENTIFICATION</scope>
</reference>
<reference evidence="3" key="1">
    <citation type="submission" date="2020-06" db="EMBL/GenBank/DDBJ databases">
        <authorList>
            <consortium name="Wellcome Sanger Institute Data Sharing"/>
        </authorList>
    </citation>
    <scope>NUCLEOTIDE SEQUENCE [LARGE SCALE GENOMIC DNA]</scope>
</reference>
<organism evidence="3 4">
    <name type="scientific">Gouania willdenowi</name>
    <name type="common">Blunt-snouted clingfish</name>
    <name type="synonym">Lepadogaster willdenowi</name>
    <dbReference type="NCBI Taxonomy" id="441366"/>
    <lineage>
        <taxon>Eukaryota</taxon>
        <taxon>Metazoa</taxon>
        <taxon>Chordata</taxon>
        <taxon>Craniata</taxon>
        <taxon>Vertebrata</taxon>
        <taxon>Euteleostomi</taxon>
        <taxon>Actinopterygii</taxon>
        <taxon>Neopterygii</taxon>
        <taxon>Teleostei</taxon>
        <taxon>Neoteleostei</taxon>
        <taxon>Acanthomorphata</taxon>
        <taxon>Ovalentaria</taxon>
        <taxon>Blenniimorphae</taxon>
        <taxon>Blenniiformes</taxon>
        <taxon>Gobiesocoidei</taxon>
        <taxon>Gobiesocidae</taxon>
        <taxon>Gobiesocinae</taxon>
        <taxon>Gouania</taxon>
    </lineage>
</organism>
<evidence type="ECO:0000313" key="3">
    <source>
        <dbReference type="Ensembl" id="ENSGWIP00000007294.1"/>
    </source>
</evidence>
<dbReference type="PANTHER" id="PTHR13318:SF275">
    <property type="entry name" value="F-BOX DOMAIN-CONTAINING PROTEIN"/>
    <property type="match status" value="1"/>
</dbReference>
<dbReference type="Proteomes" id="UP000694680">
    <property type="component" value="Chromosome 6"/>
</dbReference>
<dbReference type="Ensembl" id="ENSGWIT00000008084.1">
    <property type="protein sequence ID" value="ENSGWIP00000007294.1"/>
    <property type="gene ID" value="ENSGWIG00000004260.1"/>
</dbReference>
<dbReference type="SMART" id="SM00367">
    <property type="entry name" value="LRR_CC"/>
    <property type="match status" value="8"/>
</dbReference>
<evidence type="ECO:0000256" key="1">
    <source>
        <dbReference type="SAM" id="SignalP"/>
    </source>
</evidence>
<evidence type="ECO:0000259" key="2">
    <source>
        <dbReference type="Pfam" id="PF25372"/>
    </source>
</evidence>
<dbReference type="GO" id="GO:0031146">
    <property type="term" value="P:SCF-dependent proteasomal ubiquitin-dependent protein catabolic process"/>
    <property type="evidence" value="ECO:0007669"/>
    <property type="project" value="TreeGrafter"/>
</dbReference>
<feature type="signal peptide" evidence="1">
    <location>
        <begin position="1"/>
        <end position="22"/>
    </location>
</feature>
<keyword evidence="1" id="KW-0732">Signal</keyword>
<dbReference type="InterPro" id="IPR006553">
    <property type="entry name" value="Leu-rich_rpt_Cys-con_subtyp"/>
</dbReference>
<sequence length="299" mass="33119">FLLLSLFLFSLLFHLNVFYVRISDVGIQYLTKGGSASKLRELNVSQCVLITDASVKRIARRLCKLFHLNLSFCEQLSDLALESLRSSSIGSLDITGCKIQDLGLSNLEGIRLKKLVLTGCGYVTDSGIENLCKNVRDLEHVDISHCAALSDPAVRAFSFYCRGLVTLRMSGCFKMTDLAVHYLTSGSPYLRELDVSGCVLLTDCAPQHLEKICPPLRSITMMHCRSISRAAALTLQPRVTHWEHSGDDPPLSFGYSLICTTTFSHVHVDSSTERRNLQETIGTICKNKASLRPSKVSTK</sequence>
<evidence type="ECO:0000313" key="4">
    <source>
        <dbReference type="Proteomes" id="UP000694680"/>
    </source>
</evidence>
<feature type="domain" description="F-box/LRR-repeat protein 15-like leucin rich repeat" evidence="2">
    <location>
        <begin position="22"/>
        <end position="202"/>
    </location>
</feature>
<accession>A0A8C5DI42</accession>
<dbReference type="Gene3D" id="3.80.10.10">
    <property type="entry name" value="Ribonuclease Inhibitor"/>
    <property type="match status" value="2"/>
</dbReference>
<dbReference type="SUPFAM" id="SSF52047">
    <property type="entry name" value="RNI-like"/>
    <property type="match status" value="1"/>
</dbReference>